<dbReference type="Gene3D" id="3.30.230.30">
    <property type="entry name" value="Impact, N-terminal domain"/>
    <property type="match status" value="1"/>
</dbReference>
<dbReference type="InterPro" id="IPR015269">
    <property type="entry name" value="UPF0029_Impact_C"/>
</dbReference>
<dbReference type="InterPro" id="IPR020569">
    <property type="entry name" value="UPF0029_Impact_CS"/>
</dbReference>
<evidence type="ECO:0000259" key="3">
    <source>
        <dbReference type="Pfam" id="PF09186"/>
    </source>
</evidence>
<dbReference type="Proteomes" id="UP001652461">
    <property type="component" value="Unassembled WGS sequence"/>
</dbReference>
<dbReference type="InterPro" id="IPR015796">
    <property type="entry name" value="Impact_YigZ-like"/>
</dbReference>
<dbReference type="EMBL" id="JAOQKC010000010">
    <property type="protein sequence ID" value="MCU6697041.1"/>
    <property type="molecule type" value="Genomic_DNA"/>
</dbReference>
<feature type="domain" description="UPF0029" evidence="3">
    <location>
        <begin position="140"/>
        <end position="195"/>
    </location>
</feature>
<dbReference type="Pfam" id="PF01205">
    <property type="entry name" value="Impact_N"/>
    <property type="match status" value="1"/>
</dbReference>
<dbReference type="SUPFAM" id="SSF54980">
    <property type="entry name" value="EF-G C-terminal domain-like"/>
    <property type="match status" value="1"/>
</dbReference>
<organism evidence="4 5">
    <name type="scientific">Laedolimicola ammoniilytica</name>
    <dbReference type="NCBI Taxonomy" id="2981771"/>
    <lineage>
        <taxon>Bacteria</taxon>
        <taxon>Bacillati</taxon>
        <taxon>Bacillota</taxon>
        <taxon>Clostridia</taxon>
        <taxon>Lachnospirales</taxon>
        <taxon>Lachnospiraceae</taxon>
        <taxon>Laedolimicola</taxon>
    </lineage>
</organism>
<dbReference type="InterPro" id="IPR020568">
    <property type="entry name" value="Ribosomal_Su5_D2-typ_SF"/>
</dbReference>
<comment type="caution">
    <text evidence="4">The sequence shown here is derived from an EMBL/GenBank/DDBJ whole genome shotgun (WGS) entry which is preliminary data.</text>
</comment>
<dbReference type="RefSeq" id="WP_158363514.1">
    <property type="nucleotide sequence ID" value="NZ_JAOQKC010000010.1"/>
</dbReference>
<dbReference type="SUPFAM" id="SSF54211">
    <property type="entry name" value="Ribosomal protein S5 domain 2-like"/>
    <property type="match status" value="1"/>
</dbReference>
<dbReference type="PANTHER" id="PTHR16301">
    <property type="entry name" value="IMPACT-RELATED"/>
    <property type="match status" value="1"/>
</dbReference>
<dbReference type="Gene3D" id="3.30.70.240">
    <property type="match status" value="1"/>
</dbReference>
<dbReference type="InterPro" id="IPR035647">
    <property type="entry name" value="EFG_III/V"/>
</dbReference>
<dbReference type="InterPro" id="IPR001498">
    <property type="entry name" value="Impact_N"/>
</dbReference>
<keyword evidence="5" id="KW-1185">Reference proteome</keyword>
<reference evidence="4 5" key="1">
    <citation type="journal article" date="2021" name="ISME Commun">
        <title>Automated analysis of genomic sequences facilitates high-throughput and comprehensive description of bacteria.</title>
        <authorList>
            <person name="Hitch T.C.A."/>
        </authorList>
    </citation>
    <scope>NUCLEOTIDE SEQUENCE [LARGE SCALE GENOMIC DNA]</scope>
    <source>
        <strain evidence="4 5">Sanger_04</strain>
    </source>
</reference>
<name>A0ABT2RXK8_9FIRM</name>
<evidence type="ECO:0000313" key="5">
    <source>
        <dbReference type="Proteomes" id="UP001652461"/>
    </source>
</evidence>
<dbReference type="InterPro" id="IPR023582">
    <property type="entry name" value="Impact"/>
</dbReference>
<accession>A0ABT2RXK8</accession>
<dbReference type="NCBIfam" id="TIGR00257">
    <property type="entry name" value="IMPACT_YIGZ"/>
    <property type="match status" value="1"/>
</dbReference>
<evidence type="ECO:0000259" key="2">
    <source>
        <dbReference type="Pfam" id="PF01205"/>
    </source>
</evidence>
<gene>
    <name evidence="4" type="ORF">OCV63_09040</name>
</gene>
<evidence type="ECO:0000313" key="4">
    <source>
        <dbReference type="EMBL" id="MCU6697041.1"/>
    </source>
</evidence>
<dbReference type="PANTHER" id="PTHR16301:SF20">
    <property type="entry name" value="IMPACT FAMILY MEMBER YIGZ"/>
    <property type="match status" value="1"/>
</dbReference>
<dbReference type="InterPro" id="IPR036956">
    <property type="entry name" value="Impact_N_sf"/>
</dbReference>
<evidence type="ECO:0000256" key="1">
    <source>
        <dbReference type="ARBA" id="ARBA00007665"/>
    </source>
</evidence>
<sequence>MSETYYFAYQGGTGEIVEKKSRFIATVAPIASEEEALRFIEQTKKQYWDARHNCTAFTLGSRHQLTRCSDDGEPAGTAGRPMLDVLLKENIHNVAVVVTRYFGGTLLGTGGLVRAYSKAVQTGLAASVILERQAGIRLEISADYGDLGKIQYLMGQQQIPTLNSSYTDSVYLEALVPASLLDSFCQDLTEGTAGKAVLTKGDACSYAVYKGDILLFDREDTL</sequence>
<dbReference type="Pfam" id="PF09186">
    <property type="entry name" value="DUF1949"/>
    <property type="match status" value="1"/>
</dbReference>
<protein>
    <submittedName>
        <fullName evidence="4">YigZ family protein</fullName>
    </submittedName>
</protein>
<proteinExistence type="inferred from homology"/>
<feature type="domain" description="Impact N-terminal" evidence="2">
    <location>
        <begin position="19"/>
        <end position="122"/>
    </location>
</feature>
<comment type="similarity">
    <text evidence="1">Belongs to the IMPACT family.</text>
</comment>
<dbReference type="PROSITE" id="PS00910">
    <property type="entry name" value="UPF0029"/>
    <property type="match status" value="1"/>
</dbReference>